<dbReference type="InterPro" id="IPR007157">
    <property type="entry name" value="PspA_VIPP1"/>
</dbReference>
<keyword evidence="2" id="KW-0175">Coiled coil</keyword>
<protein>
    <submittedName>
        <fullName evidence="3">PspA/IM30 family protein</fullName>
    </submittedName>
</protein>
<dbReference type="EMBL" id="JACPRF010000185">
    <property type="protein sequence ID" value="MBI2876431.1"/>
    <property type="molecule type" value="Genomic_DNA"/>
</dbReference>
<evidence type="ECO:0000313" key="4">
    <source>
        <dbReference type="Proteomes" id="UP000769766"/>
    </source>
</evidence>
<feature type="coiled-coil region" evidence="2">
    <location>
        <begin position="125"/>
        <end position="159"/>
    </location>
</feature>
<feature type="coiled-coil region" evidence="2">
    <location>
        <begin position="27"/>
        <end position="61"/>
    </location>
</feature>
<evidence type="ECO:0000256" key="1">
    <source>
        <dbReference type="ARBA" id="ARBA00043985"/>
    </source>
</evidence>
<comment type="caution">
    <text evidence="3">The sequence shown here is derived from an EMBL/GenBank/DDBJ whole genome shotgun (WGS) entry which is preliminary data.</text>
</comment>
<evidence type="ECO:0000313" key="3">
    <source>
        <dbReference type="EMBL" id="MBI2876431.1"/>
    </source>
</evidence>
<dbReference type="Pfam" id="PF04012">
    <property type="entry name" value="PspA_IM30"/>
    <property type="match status" value="1"/>
</dbReference>
<organism evidence="3 4">
    <name type="scientific">Tectimicrobiota bacterium</name>
    <dbReference type="NCBI Taxonomy" id="2528274"/>
    <lineage>
        <taxon>Bacteria</taxon>
        <taxon>Pseudomonadati</taxon>
        <taxon>Nitrospinota/Tectimicrobiota group</taxon>
        <taxon>Candidatus Tectimicrobiota</taxon>
    </lineage>
</organism>
<dbReference type="PANTHER" id="PTHR31088">
    <property type="entry name" value="MEMBRANE-ASSOCIATED PROTEIN VIPP1, CHLOROPLASTIC"/>
    <property type="match status" value="1"/>
</dbReference>
<dbReference type="AlphaFoldDB" id="A0A932CN38"/>
<comment type="similarity">
    <text evidence="1">Belongs to the PspA/Vipp/IM30 family.</text>
</comment>
<sequence>MAGLFRRLFKIGEAQAHAAIDKLEDPIKLTEQGIRDLKRDLEEAMRALAEVKAAAIRMNKEGEDNKKMAVDYERKAMLLLQKAQQGALDAGSADRLATEALARKEECSQRAVTLLKDWEQQDRLSSQLQSKIDKLKSAIASYENDLITLKARAKTAESTKKINRQLSKLDSSGTISMLEKMKTRVEEDEALAQAYGELATAEKSVDEEINTALSTTSQKEAADRLAELKAKMGLQG</sequence>
<gene>
    <name evidence="3" type="ORF">HYY20_06080</name>
</gene>
<reference evidence="3" key="1">
    <citation type="submission" date="2020-07" db="EMBL/GenBank/DDBJ databases">
        <title>Huge and variable diversity of episymbiotic CPR bacteria and DPANN archaea in groundwater ecosystems.</title>
        <authorList>
            <person name="He C.Y."/>
            <person name="Keren R."/>
            <person name="Whittaker M."/>
            <person name="Farag I.F."/>
            <person name="Doudna J."/>
            <person name="Cate J.H.D."/>
            <person name="Banfield J.F."/>
        </authorList>
    </citation>
    <scope>NUCLEOTIDE SEQUENCE</scope>
    <source>
        <strain evidence="3">NC_groundwater_672_Ag_B-0.1um_62_36</strain>
    </source>
</reference>
<dbReference type="PANTHER" id="PTHR31088:SF6">
    <property type="entry name" value="PHAGE SHOCK PROTEIN A"/>
    <property type="match status" value="1"/>
</dbReference>
<accession>A0A932CN38</accession>
<dbReference type="Proteomes" id="UP000769766">
    <property type="component" value="Unassembled WGS sequence"/>
</dbReference>
<proteinExistence type="inferred from homology"/>
<evidence type="ECO:0000256" key="2">
    <source>
        <dbReference type="SAM" id="Coils"/>
    </source>
</evidence>
<name>A0A932CN38_UNCTE</name>